<accession>A0ABP0EV20</accession>
<evidence type="ECO:0000313" key="2">
    <source>
        <dbReference type="EMBL" id="CAK8671231.1"/>
    </source>
</evidence>
<name>A0ABP0EV20_CLALP</name>
<dbReference type="EMBL" id="CAWYQH010000001">
    <property type="protein sequence ID" value="CAK8671231.1"/>
    <property type="molecule type" value="Genomic_DNA"/>
</dbReference>
<proteinExistence type="predicted"/>
<dbReference type="Proteomes" id="UP001642483">
    <property type="component" value="Unassembled WGS sequence"/>
</dbReference>
<gene>
    <name evidence="2" type="ORF">CVLEPA_LOCUS283</name>
</gene>
<reference evidence="2 3" key="1">
    <citation type="submission" date="2024-02" db="EMBL/GenBank/DDBJ databases">
        <authorList>
            <person name="Daric V."/>
            <person name="Darras S."/>
        </authorList>
    </citation>
    <scope>NUCLEOTIDE SEQUENCE [LARGE SCALE GENOMIC DNA]</scope>
</reference>
<keyword evidence="1" id="KW-0175">Coiled coil</keyword>
<evidence type="ECO:0000256" key="1">
    <source>
        <dbReference type="SAM" id="Coils"/>
    </source>
</evidence>
<evidence type="ECO:0000313" key="3">
    <source>
        <dbReference type="Proteomes" id="UP001642483"/>
    </source>
</evidence>
<comment type="caution">
    <text evidence="2">The sequence shown here is derived from an EMBL/GenBank/DDBJ whole genome shotgun (WGS) entry which is preliminary data.</text>
</comment>
<keyword evidence="3" id="KW-1185">Reference proteome</keyword>
<sequence length="233" mass="27419">MSSMDNNQGQRFENEQEDAVITDLRTSLNTEKKRSEDLLDTLESVQKSNLELLCDIATLDQDMRKCNDKDQRQIVTLTSSLELAKRNLEFSKHEVNELEDQHRREELEVQQRGDMLHRQIEQQQQSLTVLKNDFHMKSFQNQEILRTFRKEIALLNDICGEMLDYENTESSRCEALRAALDCKTTYSPHKVDEMQSLRHKISEMQTILGKYCSQVIRCFRNKPNVYQASLLQR</sequence>
<organism evidence="2 3">
    <name type="scientific">Clavelina lepadiformis</name>
    <name type="common">Light-bulb sea squirt</name>
    <name type="synonym">Ascidia lepadiformis</name>
    <dbReference type="NCBI Taxonomy" id="159417"/>
    <lineage>
        <taxon>Eukaryota</taxon>
        <taxon>Metazoa</taxon>
        <taxon>Chordata</taxon>
        <taxon>Tunicata</taxon>
        <taxon>Ascidiacea</taxon>
        <taxon>Aplousobranchia</taxon>
        <taxon>Clavelinidae</taxon>
        <taxon>Clavelina</taxon>
    </lineage>
</organism>
<feature type="coiled-coil region" evidence="1">
    <location>
        <begin position="81"/>
        <end position="108"/>
    </location>
</feature>
<protein>
    <submittedName>
        <fullName evidence="2">Uncharacterized protein</fullName>
    </submittedName>
</protein>